<dbReference type="GO" id="GO:0004414">
    <property type="term" value="F:homoserine O-acetyltransferase activity"/>
    <property type="evidence" value="ECO:0007669"/>
    <property type="project" value="UniProtKB-EC"/>
</dbReference>
<dbReference type="Proteomes" id="UP000215155">
    <property type="component" value="Unassembled WGS sequence"/>
</dbReference>
<protein>
    <recommendedName>
        <fullName evidence="6">Homoserine O-acetyltransferase</fullName>
        <shortName evidence="6">HAT</shortName>
        <ecNumber evidence="6">2.3.1.31</ecNumber>
    </recommendedName>
    <alternativeName>
        <fullName evidence="6">Homoserine transacetylase</fullName>
        <shortName evidence="6">HTA</shortName>
    </alternativeName>
</protein>
<dbReference type="Proteomes" id="UP000405805">
    <property type="component" value="Unassembled WGS sequence"/>
</dbReference>
<feature type="active site" description="Proton acceptor" evidence="6">
    <location>
        <position position="235"/>
    </location>
</feature>
<dbReference type="EMBL" id="VZBP01000055">
    <property type="protein sequence ID" value="MQO09054.1"/>
    <property type="molecule type" value="Genomic_DNA"/>
</dbReference>
<dbReference type="PANTHER" id="PTHR20919:SF0">
    <property type="entry name" value="HOMOSERINE O-SUCCINYLTRANSFERASE"/>
    <property type="match status" value="1"/>
</dbReference>
<dbReference type="RefSeq" id="WP_089543354.1">
    <property type="nucleotide sequence ID" value="NZ_CATKVW010000001.1"/>
</dbReference>
<feature type="site" description="Important for substrate specificity" evidence="6">
    <location>
        <position position="192"/>
    </location>
</feature>
<dbReference type="AlphaFoldDB" id="A0A229I7P1"/>
<feature type="site" description="Important for acyl-CoA specificity" evidence="6">
    <location>
        <position position="111"/>
    </location>
</feature>
<dbReference type="Pfam" id="PF04204">
    <property type="entry name" value="HTS"/>
    <property type="match status" value="1"/>
</dbReference>
<evidence type="ECO:0000313" key="12">
    <source>
        <dbReference type="Proteomes" id="UP000215155"/>
    </source>
</evidence>
<evidence type="ECO:0000256" key="1">
    <source>
        <dbReference type="ARBA" id="ARBA00004496"/>
    </source>
</evidence>
<evidence type="ECO:0000313" key="8">
    <source>
        <dbReference type="EMBL" id="MCP9563627.1"/>
    </source>
</evidence>
<dbReference type="CDD" id="cd03131">
    <property type="entry name" value="GATase1_HTS"/>
    <property type="match status" value="1"/>
</dbReference>
<sequence length="305" mass="35893">MPLRLPDKLPAIELLKHENIFVMDESRAHNQEIRPLKICVLNLMPLKITTETDLVRLLSNTPLQLEVYFMKLKSHTPKNTPIEHMMMFYKDFAELSKQKFDGMIVTGAPIETMEYEEVEYWPEIQEIFNWARTHVTSTLYICWGAQAGLYHFYGVPKYQLDKKKFGIFPQKPLDPSLPIFRGFDDIFNMPHSRHTEVRREDIEKVPGLDIIAESAESGVSIVMARGGREFFVTGHLEYAPNTLDKEYKRDMGKRDDVELPENYYFHDDPNEAPLVTWRAHANLFYSNWINYYVYQETPYNIEDIQ</sequence>
<keyword evidence="3 6" id="KW-0028">Amino-acid biosynthesis</keyword>
<dbReference type="EMBL" id="VZAH01000098">
    <property type="protein sequence ID" value="MQP14822.1"/>
    <property type="molecule type" value="Genomic_DNA"/>
</dbReference>
<dbReference type="InterPro" id="IPR033752">
    <property type="entry name" value="MetA_family"/>
</dbReference>
<dbReference type="InterPro" id="IPR029062">
    <property type="entry name" value="Class_I_gatase-like"/>
</dbReference>
<dbReference type="EMBL" id="NMPZ01000006">
    <property type="protein sequence ID" value="OXL44520.1"/>
    <property type="molecule type" value="Genomic_DNA"/>
</dbReference>
<proteinExistence type="inferred from homology"/>
<accession>A0A229I7P1</accession>
<comment type="pathway">
    <text evidence="6">Amino-acid biosynthesis; L-methionine biosynthesis via de novo pathway; O-acetyl-L-homoserine from L-homoserine: step 1/1.</text>
</comment>
<dbReference type="HAMAP" id="MF_00295">
    <property type="entry name" value="MetA_acyltransf"/>
    <property type="match status" value="1"/>
</dbReference>
<keyword evidence="2 6" id="KW-0963">Cytoplasm</keyword>
<reference evidence="13 14" key="2">
    <citation type="submission" date="2019-09" db="EMBL/GenBank/DDBJ databases">
        <title>Distinct polysaccharide growth profiles of human intestinal Prevotella copri isolates.</title>
        <authorList>
            <person name="Fehlner-Peach H."/>
            <person name="Magnabosco C."/>
            <person name="Raghavan V."/>
            <person name="Scher J.U."/>
            <person name="Tett A."/>
            <person name="Cox L.M."/>
            <person name="Gottsegen C."/>
            <person name="Watters A."/>
            <person name="Wiltshire- Gordon J.D."/>
            <person name="Segata N."/>
            <person name="Bonneau R."/>
            <person name="Littman D.R."/>
        </authorList>
    </citation>
    <scope>NUCLEOTIDE SEQUENCE [LARGE SCALE GENOMIC DNA]</scope>
    <source>
        <strain evidence="9">IA624</strain>
        <strain evidence="13">iA624</strain>
        <strain evidence="10">IAA917</strain>
        <strain evidence="14">iAA917</strain>
    </source>
</reference>
<dbReference type="OrthoDB" id="9772423at2"/>
<comment type="function">
    <text evidence="6">Transfers an acetyl group from acetyl-CoA to L-homoserine, forming acetyl-L-homoserine.</text>
</comment>
<dbReference type="GO" id="GO:0008899">
    <property type="term" value="F:homoserine O-succinyltransferase activity"/>
    <property type="evidence" value="ECO:0007669"/>
    <property type="project" value="UniProtKB-UniRule"/>
</dbReference>
<feature type="binding site" evidence="6">
    <location>
        <position position="163"/>
    </location>
    <ligand>
        <name>substrate</name>
    </ligand>
</feature>
<dbReference type="GO" id="GO:0005737">
    <property type="term" value="C:cytoplasm"/>
    <property type="evidence" value="ECO:0007669"/>
    <property type="project" value="UniProtKB-SubCell"/>
</dbReference>
<dbReference type="Gene3D" id="3.40.50.880">
    <property type="match status" value="1"/>
</dbReference>
<evidence type="ECO:0000256" key="3">
    <source>
        <dbReference type="ARBA" id="ARBA00022605"/>
    </source>
</evidence>
<evidence type="ECO:0000256" key="2">
    <source>
        <dbReference type="ARBA" id="ARBA00022490"/>
    </source>
</evidence>
<dbReference type="EC" id="2.3.1.31" evidence="6"/>
<keyword evidence="5 6" id="KW-0012">Acyltransferase</keyword>
<dbReference type="Proteomes" id="UP001205531">
    <property type="component" value="Unassembled WGS sequence"/>
</dbReference>
<comment type="catalytic activity">
    <reaction evidence="6">
        <text>L-homoserine + acetyl-CoA = O-acetyl-L-homoserine + CoA</text>
        <dbReference type="Rhea" id="RHEA:13701"/>
        <dbReference type="ChEBI" id="CHEBI:57287"/>
        <dbReference type="ChEBI" id="CHEBI:57288"/>
        <dbReference type="ChEBI" id="CHEBI:57476"/>
        <dbReference type="ChEBI" id="CHEBI:57716"/>
        <dbReference type="EC" id="2.3.1.31"/>
    </reaction>
</comment>
<keyword evidence="4 6" id="KW-0808">Transferase</keyword>
<gene>
    <name evidence="10" type="primary">metA</name>
    <name evidence="6" type="synonym">metAA</name>
    <name evidence="11" type="ORF">CFT61_04910</name>
    <name evidence="10" type="ORF">F7D25_10485</name>
    <name evidence="9" type="ORF">F7D57_04815</name>
    <name evidence="8" type="ORF">NNC64_03445</name>
</gene>
<evidence type="ECO:0000313" key="13">
    <source>
        <dbReference type="Proteomes" id="UP000405805"/>
    </source>
</evidence>
<feature type="binding site" evidence="6">
    <location>
        <position position="249"/>
    </location>
    <ligand>
        <name>substrate</name>
    </ligand>
</feature>
<keyword evidence="6" id="KW-0486">Methionine biosynthesis</keyword>
<dbReference type="GO" id="GO:0019281">
    <property type="term" value="P:L-methionine biosynthetic process from homoserine via O-succinyl-L-homoserine and cystathionine"/>
    <property type="evidence" value="ECO:0007669"/>
    <property type="project" value="InterPro"/>
</dbReference>
<organism evidence="10 14">
    <name type="scientific">Segatella copri</name>
    <dbReference type="NCBI Taxonomy" id="165179"/>
    <lineage>
        <taxon>Bacteria</taxon>
        <taxon>Pseudomonadati</taxon>
        <taxon>Bacteroidota</taxon>
        <taxon>Bacteroidia</taxon>
        <taxon>Bacteroidales</taxon>
        <taxon>Prevotellaceae</taxon>
        <taxon>Segatella</taxon>
    </lineage>
</organism>
<dbReference type="UniPathway" id="UPA00051">
    <property type="reaction ID" value="UER00074"/>
</dbReference>
<dbReference type="PIRSF" id="PIRSF000450">
    <property type="entry name" value="H_ser_succinyltr"/>
    <property type="match status" value="1"/>
</dbReference>
<evidence type="ECO:0000313" key="14">
    <source>
        <dbReference type="Proteomes" id="UP000477980"/>
    </source>
</evidence>
<reference evidence="11 12" key="1">
    <citation type="submission" date="2017-07" db="EMBL/GenBank/DDBJ databases">
        <title>Draft genome sequence of Prevotella copri isolated from the gut of healthy adult Indian.</title>
        <authorList>
            <person name="Das B."/>
            <person name="Bag S."/>
            <person name="Ghosh T.S."/>
        </authorList>
    </citation>
    <scope>NUCLEOTIDE SEQUENCE [LARGE SCALE GENOMIC DNA]</scope>
    <source>
        <strain evidence="11 12">Indica</strain>
    </source>
</reference>
<evidence type="ECO:0000313" key="9">
    <source>
        <dbReference type="EMBL" id="MQO09054.1"/>
    </source>
</evidence>
<evidence type="ECO:0000256" key="7">
    <source>
        <dbReference type="PIRSR" id="PIRSR000450-1"/>
    </source>
</evidence>
<evidence type="ECO:0000256" key="6">
    <source>
        <dbReference type="HAMAP-Rule" id="MF_00295"/>
    </source>
</evidence>
<dbReference type="Proteomes" id="UP000477980">
    <property type="component" value="Unassembled WGS sequence"/>
</dbReference>
<dbReference type="NCBIfam" id="TIGR01001">
    <property type="entry name" value="metA"/>
    <property type="match status" value="1"/>
</dbReference>
<evidence type="ECO:0000313" key="10">
    <source>
        <dbReference type="EMBL" id="MQP14822.1"/>
    </source>
</evidence>
<evidence type="ECO:0000313" key="11">
    <source>
        <dbReference type="EMBL" id="OXL44520.1"/>
    </source>
</evidence>
<feature type="binding site" evidence="6">
    <location>
        <position position="192"/>
    </location>
    <ligand>
        <name>substrate</name>
    </ligand>
</feature>
<evidence type="ECO:0000256" key="4">
    <source>
        <dbReference type="ARBA" id="ARBA00022679"/>
    </source>
</evidence>
<name>A0A229I7P1_9BACT</name>
<comment type="similarity">
    <text evidence="6">Belongs to the MetA family.</text>
</comment>
<comment type="caution">
    <text evidence="6">Lacks conserved residue(s) required for the propagation of feature annotation.</text>
</comment>
<feature type="active site" description="Acyl-thioester intermediate" evidence="6 7">
    <location>
        <position position="142"/>
    </location>
</feature>
<evidence type="ECO:0000256" key="5">
    <source>
        <dbReference type="ARBA" id="ARBA00023315"/>
    </source>
</evidence>
<reference evidence="8" key="3">
    <citation type="submission" date="2022-07" db="EMBL/GenBank/DDBJ databases">
        <title>Prevotella copri.</title>
        <authorList>
            <person name="Yang C."/>
        </authorList>
    </citation>
    <scope>NUCLEOTIDE SEQUENCE</scope>
    <source>
        <strain evidence="8">HF2107</strain>
    </source>
</reference>
<dbReference type="EMBL" id="JANDWZ010000004">
    <property type="protein sequence ID" value="MCP9563627.1"/>
    <property type="molecule type" value="Genomic_DNA"/>
</dbReference>
<comment type="caution">
    <text evidence="10">The sequence shown here is derived from an EMBL/GenBank/DDBJ whole genome shotgun (WGS) entry which is preliminary data.</text>
</comment>
<comment type="subcellular location">
    <subcellularLocation>
        <location evidence="1 6">Cytoplasm</location>
    </subcellularLocation>
</comment>
<dbReference type="InterPro" id="IPR005697">
    <property type="entry name" value="HST_MetA"/>
</dbReference>
<dbReference type="SUPFAM" id="SSF52317">
    <property type="entry name" value="Class I glutamine amidotransferase-like"/>
    <property type="match status" value="1"/>
</dbReference>
<dbReference type="FunFam" id="3.40.50.880:FF:000004">
    <property type="entry name" value="Homoserine O-succinyltransferase"/>
    <property type="match status" value="1"/>
</dbReference>
<feature type="active site" evidence="6">
    <location>
        <position position="237"/>
    </location>
</feature>
<dbReference type="PANTHER" id="PTHR20919">
    <property type="entry name" value="HOMOSERINE O-SUCCINYLTRANSFERASE"/>
    <property type="match status" value="1"/>
</dbReference>